<keyword evidence="2" id="KW-0813">Transport</keyword>
<feature type="domain" description="ABC transporter" evidence="5">
    <location>
        <begin position="17"/>
        <end position="248"/>
    </location>
</feature>
<dbReference type="EMBL" id="PZPL01000001">
    <property type="protein sequence ID" value="PTL73221.1"/>
    <property type="molecule type" value="Genomic_DNA"/>
</dbReference>
<dbReference type="SUPFAM" id="SSF52540">
    <property type="entry name" value="P-loop containing nucleoside triphosphate hydrolases"/>
    <property type="match status" value="1"/>
</dbReference>
<sequence length="264" mass="29126">MAVQPDQLQRERELMTIEIRDLEFRYSRRTSIFSNFSLAVDLFPAVLLGQNGAGKSTLLSLVAGTSRPQSGYISVGGRRSQGRGALRQLRRKTGWLPQDVEALLGFTTEEQVTYAGWLKGMSRGDAASSARRALEKVGLADMREKQSRSLSGGQRRRLGIAQAIVHDPKLVLLDEPYAGLDPEQRASVRGTLLELANTTDLMVSTHQTEDLEEVYKQVIVLREAKVLFSSSIATFYESAPKDSHAAVKAELAYTNVLKLAGMKD</sequence>
<proteinExistence type="inferred from homology"/>
<keyword evidence="3" id="KW-0547">Nucleotide-binding</keyword>
<evidence type="ECO:0000256" key="3">
    <source>
        <dbReference type="ARBA" id="ARBA00022741"/>
    </source>
</evidence>
<evidence type="ECO:0000313" key="6">
    <source>
        <dbReference type="EMBL" id="PTL73221.1"/>
    </source>
</evidence>
<dbReference type="Proteomes" id="UP000241085">
    <property type="component" value="Unassembled WGS sequence"/>
</dbReference>
<dbReference type="PANTHER" id="PTHR43335">
    <property type="entry name" value="ABC TRANSPORTER, ATP-BINDING PROTEIN"/>
    <property type="match status" value="1"/>
</dbReference>
<accession>A0A2T4UUN1</accession>
<dbReference type="InterPro" id="IPR017871">
    <property type="entry name" value="ABC_transporter-like_CS"/>
</dbReference>
<evidence type="ECO:0000256" key="2">
    <source>
        <dbReference type="ARBA" id="ARBA00022448"/>
    </source>
</evidence>
<comment type="similarity">
    <text evidence="1">Belongs to the ABC transporter superfamily.</text>
</comment>
<comment type="caution">
    <text evidence="6">The sequence shown here is derived from an EMBL/GenBank/DDBJ whole genome shotgun (WGS) entry which is preliminary data.</text>
</comment>
<dbReference type="PANTHER" id="PTHR43335:SF2">
    <property type="entry name" value="ABC TRANSPORTER, ATP-BINDING PROTEIN"/>
    <property type="match status" value="1"/>
</dbReference>
<dbReference type="Gene3D" id="3.40.50.300">
    <property type="entry name" value="P-loop containing nucleotide triphosphate hydrolases"/>
    <property type="match status" value="1"/>
</dbReference>
<gene>
    <name evidence="6" type="ORF">C1I63_10415</name>
</gene>
<evidence type="ECO:0000256" key="4">
    <source>
        <dbReference type="ARBA" id="ARBA00022840"/>
    </source>
</evidence>
<dbReference type="SMART" id="SM00382">
    <property type="entry name" value="AAA"/>
    <property type="match status" value="1"/>
</dbReference>
<organism evidence="6 7">
    <name type="scientific">Rathayibacter caricis DSM 15933</name>
    <dbReference type="NCBI Taxonomy" id="1328867"/>
    <lineage>
        <taxon>Bacteria</taxon>
        <taxon>Bacillati</taxon>
        <taxon>Actinomycetota</taxon>
        <taxon>Actinomycetes</taxon>
        <taxon>Micrococcales</taxon>
        <taxon>Microbacteriaceae</taxon>
        <taxon>Rathayibacter</taxon>
    </lineage>
</organism>
<evidence type="ECO:0000259" key="5">
    <source>
        <dbReference type="PROSITE" id="PS50893"/>
    </source>
</evidence>
<dbReference type="GO" id="GO:0005524">
    <property type="term" value="F:ATP binding"/>
    <property type="evidence" value="ECO:0007669"/>
    <property type="project" value="UniProtKB-KW"/>
</dbReference>
<dbReference type="InterPro" id="IPR003439">
    <property type="entry name" value="ABC_transporter-like_ATP-bd"/>
</dbReference>
<dbReference type="InterPro" id="IPR027417">
    <property type="entry name" value="P-loop_NTPase"/>
</dbReference>
<dbReference type="AlphaFoldDB" id="A0A2T4UUN1"/>
<evidence type="ECO:0000256" key="1">
    <source>
        <dbReference type="ARBA" id="ARBA00005417"/>
    </source>
</evidence>
<dbReference type="PROSITE" id="PS00211">
    <property type="entry name" value="ABC_TRANSPORTER_1"/>
    <property type="match status" value="1"/>
</dbReference>
<evidence type="ECO:0000313" key="7">
    <source>
        <dbReference type="Proteomes" id="UP000241085"/>
    </source>
</evidence>
<keyword evidence="4" id="KW-0067">ATP-binding</keyword>
<reference evidence="6 7" key="1">
    <citation type="submission" date="2018-03" db="EMBL/GenBank/DDBJ databases">
        <title>Bacteriophage NCPPB3778 and a type I-E CRISPR drive the evolution of the US Biological Select Agent, Rathayibacter toxicus.</title>
        <authorList>
            <person name="Davis E.W.II."/>
            <person name="Tabima J.F."/>
            <person name="Weisberg A.J."/>
            <person name="Dantas Lopes L."/>
            <person name="Wiseman M.S."/>
            <person name="Wiseman M.S."/>
            <person name="Pupko T."/>
            <person name="Belcher M.S."/>
            <person name="Sechler A.J."/>
            <person name="Tancos M.A."/>
            <person name="Schroeder B.K."/>
            <person name="Murray T.D."/>
            <person name="Luster D.G."/>
            <person name="Schneider W.L."/>
            <person name="Rogers E."/>
            <person name="Andreote F.D."/>
            <person name="Grunwald N.J."/>
            <person name="Putnam M.L."/>
            <person name="Chang J.H."/>
        </authorList>
    </citation>
    <scope>NUCLEOTIDE SEQUENCE [LARGE SCALE GENOMIC DNA]</scope>
    <source>
        <strain evidence="6 7">DSM 15933</strain>
    </source>
</reference>
<keyword evidence="7" id="KW-1185">Reference proteome</keyword>
<dbReference type="Pfam" id="PF00005">
    <property type="entry name" value="ABC_tran"/>
    <property type="match status" value="1"/>
</dbReference>
<dbReference type="GO" id="GO:0016887">
    <property type="term" value="F:ATP hydrolysis activity"/>
    <property type="evidence" value="ECO:0007669"/>
    <property type="project" value="InterPro"/>
</dbReference>
<name>A0A2T4UUN1_9MICO</name>
<protein>
    <submittedName>
        <fullName evidence="6">ABC transporter</fullName>
    </submittedName>
</protein>
<dbReference type="PROSITE" id="PS50893">
    <property type="entry name" value="ABC_TRANSPORTER_2"/>
    <property type="match status" value="1"/>
</dbReference>
<dbReference type="InterPro" id="IPR003593">
    <property type="entry name" value="AAA+_ATPase"/>
</dbReference>